<dbReference type="GO" id="GO:0046872">
    <property type="term" value="F:metal ion binding"/>
    <property type="evidence" value="ECO:0007669"/>
    <property type="project" value="UniProtKB-KW"/>
</dbReference>
<comment type="caution">
    <text evidence="7">Lacks conserved residue(s) required for the propagation of feature annotation.</text>
</comment>
<evidence type="ECO:0000256" key="5">
    <source>
        <dbReference type="ARBA" id="ARBA00022833"/>
    </source>
</evidence>
<dbReference type="Proteomes" id="UP000887013">
    <property type="component" value="Unassembled WGS sequence"/>
</dbReference>
<dbReference type="PANTHER" id="PTHR10127:SF780">
    <property type="entry name" value="METALLOENDOPEPTIDASE"/>
    <property type="match status" value="1"/>
</dbReference>
<keyword evidence="3" id="KW-0479">Metal-binding</keyword>
<keyword evidence="4" id="KW-0378">Hydrolase</keyword>
<name>A0A8X6TZB1_NEPPI</name>
<evidence type="ECO:0000256" key="7">
    <source>
        <dbReference type="PROSITE-ProRule" id="PRU01211"/>
    </source>
</evidence>
<evidence type="ECO:0000256" key="2">
    <source>
        <dbReference type="ARBA" id="ARBA00022670"/>
    </source>
</evidence>
<dbReference type="PANTHER" id="PTHR10127">
    <property type="entry name" value="DISCOIDIN, CUB, EGF, LAMININ , AND ZINC METALLOPROTEASE DOMAIN CONTAINING"/>
    <property type="match status" value="1"/>
</dbReference>
<proteinExistence type="predicted"/>
<evidence type="ECO:0000256" key="3">
    <source>
        <dbReference type="ARBA" id="ARBA00022723"/>
    </source>
</evidence>
<reference evidence="9" key="1">
    <citation type="submission" date="2020-08" db="EMBL/GenBank/DDBJ databases">
        <title>Multicomponent nature underlies the extraordinary mechanical properties of spider dragline silk.</title>
        <authorList>
            <person name="Kono N."/>
            <person name="Nakamura H."/>
            <person name="Mori M."/>
            <person name="Yoshida Y."/>
            <person name="Ohtoshi R."/>
            <person name="Malay A.D."/>
            <person name="Moran D.A.P."/>
            <person name="Tomita M."/>
            <person name="Numata K."/>
            <person name="Arakawa K."/>
        </authorList>
    </citation>
    <scope>NUCLEOTIDE SEQUENCE</scope>
</reference>
<evidence type="ECO:0000256" key="4">
    <source>
        <dbReference type="ARBA" id="ARBA00022801"/>
    </source>
</evidence>
<dbReference type="GO" id="GO:0004222">
    <property type="term" value="F:metalloendopeptidase activity"/>
    <property type="evidence" value="ECO:0007669"/>
    <property type="project" value="InterPro"/>
</dbReference>
<evidence type="ECO:0000259" key="8">
    <source>
        <dbReference type="PROSITE" id="PS51864"/>
    </source>
</evidence>
<dbReference type="EMBL" id="BMAW01018609">
    <property type="protein sequence ID" value="GFT59241.1"/>
    <property type="molecule type" value="Genomic_DNA"/>
</dbReference>
<dbReference type="GO" id="GO:0006508">
    <property type="term" value="P:proteolysis"/>
    <property type="evidence" value="ECO:0007669"/>
    <property type="project" value="UniProtKB-KW"/>
</dbReference>
<accession>A0A8X6TZB1</accession>
<keyword evidence="10" id="KW-1185">Reference proteome</keyword>
<keyword evidence="6" id="KW-0482">Metalloprotease</keyword>
<organism evidence="9 10">
    <name type="scientific">Nephila pilipes</name>
    <name type="common">Giant wood spider</name>
    <name type="synonym">Nephila maculata</name>
    <dbReference type="NCBI Taxonomy" id="299642"/>
    <lineage>
        <taxon>Eukaryota</taxon>
        <taxon>Metazoa</taxon>
        <taxon>Ecdysozoa</taxon>
        <taxon>Arthropoda</taxon>
        <taxon>Chelicerata</taxon>
        <taxon>Arachnida</taxon>
        <taxon>Araneae</taxon>
        <taxon>Araneomorphae</taxon>
        <taxon>Entelegynae</taxon>
        <taxon>Araneoidea</taxon>
        <taxon>Nephilidae</taxon>
        <taxon>Nephila</taxon>
    </lineage>
</organism>
<dbReference type="SUPFAM" id="SSF55486">
    <property type="entry name" value="Metalloproteases ('zincins'), catalytic domain"/>
    <property type="match status" value="1"/>
</dbReference>
<sequence length="264" mass="29846">MRLTSIELSTVLRAYKHASYAWTEASQNTCTVTAFEGPIHHGMCISFRHCNSFFHLCHCCATAGGVYVVLFQRNRVASLSSSDSISCRNSLFPSQVTAIFERRNLNNVTMLLGVDLVHFQERRLKMDDLENGKMSRSSWILSSAKVSSFILSSKRSTLYSKSVFSLVGSFSFVMVARIVDHLRLSKSSFSLTTNIIIRDRNAVVDKRMVWPGGIVYYVLDPGISKTVSHAVLSVAMWVYERDTCIRFIPRKTEKDYIRIFPGQG</sequence>
<dbReference type="OrthoDB" id="291007at2759"/>
<comment type="cofactor">
    <cofactor evidence="1">
        <name>Zn(2+)</name>
        <dbReference type="ChEBI" id="CHEBI:29105"/>
    </cofactor>
</comment>
<evidence type="ECO:0000256" key="1">
    <source>
        <dbReference type="ARBA" id="ARBA00001947"/>
    </source>
</evidence>
<comment type="caution">
    <text evidence="9">The sequence shown here is derived from an EMBL/GenBank/DDBJ whole genome shotgun (WGS) entry which is preliminary data.</text>
</comment>
<keyword evidence="2" id="KW-0645">Protease</keyword>
<keyword evidence="5" id="KW-0862">Zinc</keyword>
<evidence type="ECO:0000256" key="6">
    <source>
        <dbReference type="ARBA" id="ARBA00023049"/>
    </source>
</evidence>
<dbReference type="Gene3D" id="3.40.390.10">
    <property type="entry name" value="Collagenase (Catalytic Domain)"/>
    <property type="match status" value="1"/>
</dbReference>
<feature type="domain" description="Peptidase M12A" evidence="8">
    <location>
        <begin position="201"/>
        <end position="264"/>
    </location>
</feature>
<dbReference type="InterPro" id="IPR024079">
    <property type="entry name" value="MetalloPept_cat_dom_sf"/>
</dbReference>
<dbReference type="AlphaFoldDB" id="A0A8X6TZB1"/>
<evidence type="ECO:0000313" key="9">
    <source>
        <dbReference type="EMBL" id="GFT59241.1"/>
    </source>
</evidence>
<dbReference type="PROSITE" id="PS51864">
    <property type="entry name" value="ASTACIN"/>
    <property type="match status" value="1"/>
</dbReference>
<evidence type="ECO:0000313" key="10">
    <source>
        <dbReference type="Proteomes" id="UP000887013"/>
    </source>
</evidence>
<dbReference type="InterPro" id="IPR001506">
    <property type="entry name" value="Peptidase_M12A"/>
</dbReference>
<feature type="non-terminal residue" evidence="9">
    <location>
        <position position="1"/>
    </location>
</feature>
<gene>
    <name evidence="9" type="primary">VMPA_48</name>
    <name evidence="9" type="ORF">NPIL_237621</name>
</gene>
<protein>
    <submittedName>
        <fullName evidence="9">Metalloendopeptidase</fullName>
    </submittedName>
</protein>